<dbReference type="InterPro" id="IPR019404">
    <property type="entry name" value="Mediator_Med11"/>
</dbReference>
<accession>A0A978W5K6</accession>
<comment type="caution">
    <text evidence="4">The sequence shown here is derived from an EMBL/GenBank/DDBJ whole genome shotgun (WGS) entry which is preliminary data.</text>
</comment>
<comment type="subcellular location">
    <subcellularLocation>
        <location evidence="1">Nucleus</location>
    </subcellularLocation>
</comment>
<protein>
    <submittedName>
        <fullName evidence="4">Uncharacterized protein</fullName>
    </submittedName>
</protein>
<gene>
    <name evidence="4" type="ORF">FEM48_Zijuj01G0288700</name>
</gene>
<evidence type="ECO:0000313" key="5">
    <source>
        <dbReference type="Proteomes" id="UP000813462"/>
    </source>
</evidence>
<organism evidence="4 5">
    <name type="scientific">Ziziphus jujuba var. spinosa</name>
    <dbReference type="NCBI Taxonomy" id="714518"/>
    <lineage>
        <taxon>Eukaryota</taxon>
        <taxon>Viridiplantae</taxon>
        <taxon>Streptophyta</taxon>
        <taxon>Embryophyta</taxon>
        <taxon>Tracheophyta</taxon>
        <taxon>Spermatophyta</taxon>
        <taxon>Magnoliopsida</taxon>
        <taxon>eudicotyledons</taxon>
        <taxon>Gunneridae</taxon>
        <taxon>Pentapetalae</taxon>
        <taxon>rosids</taxon>
        <taxon>fabids</taxon>
        <taxon>Rosales</taxon>
        <taxon>Rhamnaceae</taxon>
        <taxon>Paliureae</taxon>
        <taxon>Ziziphus</taxon>
    </lineage>
</organism>
<proteinExistence type="inferred from homology"/>
<sequence length="202" mass="23762">MDSQTQNTSLQRLQNVEKGFGAGWRSHGRAFKSQRPQKGVRQQSLREFMQLIKMWSNGNHTVNNVERLEFCLIIWYCWIVSSICPDQLRVYHDEALKLGHKLSSAFGSLFLYWKVKSSNLLNQDIQVSLQEEIKSACDYWPFEKCDYSSRIANEICCKKLEYVKISDQENLWKELILCLVDATSLWKMRLQVHKEVAKNVFF</sequence>
<evidence type="ECO:0000313" key="4">
    <source>
        <dbReference type="EMBL" id="KAH7547240.1"/>
    </source>
</evidence>
<name>A0A978W5K6_ZIZJJ</name>
<reference evidence="4" key="1">
    <citation type="journal article" date="2021" name="Front. Plant Sci.">
        <title>Chromosome-Scale Genome Assembly for Chinese Sour Jujube and Insights Into Its Genome Evolution and Domestication Signature.</title>
        <authorList>
            <person name="Shen L.-Y."/>
            <person name="Luo H."/>
            <person name="Wang X.-L."/>
            <person name="Wang X.-M."/>
            <person name="Qiu X.-J."/>
            <person name="Liu H."/>
            <person name="Zhou S.-S."/>
            <person name="Jia K.-H."/>
            <person name="Nie S."/>
            <person name="Bao Y.-T."/>
            <person name="Zhang R.-G."/>
            <person name="Yun Q.-Z."/>
            <person name="Chai Y.-H."/>
            <person name="Lu J.-Y."/>
            <person name="Li Y."/>
            <person name="Zhao S.-W."/>
            <person name="Mao J.-F."/>
            <person name="Jia S.-G."/>
            <person name="Mao Y.-M."/>
        </authorList>
    </citation>
    <scope>NUCLEOTIDE SEQUENCE</scope>
    <source>
        <strain evidence="4">AT0</strain>
        <tissue evidence="4">Leaf</tissue>
    </source>
</reference>
<evidence type="ECO:0000256" key="2">
    <source>
        <dbReference type="ARBA" id="ARBA00008186"/>
    </source>
</evidence>
<dbReference type="EMBL" id="JAEACU010000001">
    <property type="protein sequence ID" value="KAH7547240.1"/>
    <property type="molecule type" value="Genomic_DNA"/>
</dbReference>
<dbReference type="GO" id="GO:0016592">
    <property type="term" value="C:mediator complex"/>
    <property type="evidence" value="ECO:0007669"/>
    <property type="project" value="InterPro"/>
</dbReference>
<evidence type="ECO:0000256" key="1">
    <source>
        <dbReference type="ARBA" id="ARBA00004123"/>
    </source>
</evidence>
<dbReference type="GO" id="GO:0003712">
    <property type="term" value="F:transcription coregulator activity"/>
    <property type="evidence" value="ECO:0007669"/>
    <property type="project" value="InterPro"/>
</dbReference>
<keyword evidence="3" id="KW-0539">Nucleus</keyword>
<dbReference type="AlphaFoldDB" id="A0A978W5K6"/>
<dbReference type="Proteomes" id="UP000813462">
    <property type="component" value="Unassembled WGS sequence"/>
</dbReference>
<dbReference type="GO" id="GO:0006357">
    <property type="term" value="P:regulation of transcription by RNA polymerase II"/>
    <property type="evidence" value="ECO:0007669"/>
    <property type="project" value="InterPro"/>
</dbReference>
<dbReference type="PANTHER" id="PTHR22890">
    <property type="entry name" value="MEDIATOR OF RNA POLYMERASE II TRANSCRIPTION SUBUNIT 11"/>
    <property type="match status" value="1"/>
</dbReference>
<comment type="similarity">
    <text evidence="2">Belongs to the Mediator complex subunit 11 family.</text>
</comment>
<evidence type="ECO:0000256" key="3">
    <source>
        <dbReference type="ARBA" id="ARBA00023242"/>
    </source>
</evidence>